<dbReference type="Pfam" id="PF00072">
    <property type="entry name" value="Response_reg"/>
    <property type="match status" value="1"/>
</dbReference>
<proteinExistence type="predicted"/>
<dbReference type="Gene3D" id="3.40.50.2300">
    <property type="match status" value="1"/>
</dbReference>
<dbReference type="PANTHER" id="PTHR37299:SF1">
    <property type="entry name" value="STAGE 0 SPORULATION PROTEIN A HOMOLOG"/>
    <property type="match status" value="1"/>
</dbReference>
<dbReference type="GO" id="GO:0003677">
    <property type="term" value="F:DNA binding"/>
    <property type="evidence" value="ECO:0007669"/>
    <property type="project" value="UniProtKB-KW"/>
</dbReference>
<dbReference type="OrthoDB" id="1646880at2"/>
<dbReference type="PROSITE" id="PS50930">
    <property type="entry name" value="HTH_LYTTR"/>
    <property type="match status" value="1"/>
</dbReference>
<accession>A0A291QX93</accession>
<dbReference type="Proteomes" id="UP000220133">
    <property type="component" value="Chromosome"/>
</dbReference>
<dbReference type="InterPro" id="IPR011006">
    <property type="entry name" value="CheY-like_superfamily"/>
</dbReference>
<evidence type="ECO:0000313" key="5">
    <source>
        <dbReference type="Proteomes" id="UP000220133"/>
    </source>
</evidence>
<dbReference type="PROSITE" id="PS50110">
    <property type="entry name" value="RESPONSE_REGULATORY"/>
    <property type="match status" value="1"/>
</dbReference>
<dbReference type="KEGG" id="cbae:COR50_15620"/>
<organism evidence="4 5">
    <name type="scientific">Chitinophaga caeni</name>
    <dbReference type="NCBI Taxonomy" id="2029983"/>
    <lineage>
        <taxon>Bacteria</taxon>
        <taxon>Pseudomonadati</taxon>
        <taxon>Bacteroidota</taxon>
        <taxon>Chitinophagia</taxon>
        <taxon>Chitinophagales</taxon>
        <taxon>Chitinophagaceae</taxon>
        <taxon>Chitinophaga</taxon>
    </lineage>
</organism>
<feature type="modified residue" description="4-aspartylphosphate" evidence="1">
    <location>
        <position position="54"/>
    </location>
</feature>
<protein>
    <submittedName>
        <fullName evidence="4">DNA-binding response regulator</fullName>
    </submittedName>
</protein>
<keyword evidence="5" id="KW-1185">Reference proteome</keyword>
<dbReference type="EMBL" id="CP023777">
    <property type="protein sequence ID" value="ATL48474.1"/>
    <property type="molecule type" value="Genomic_DNA"/>
</dbReference>
<gene>
    <name evidence="4" type="ORF">COR50_15620</name>
</gene>
<dbReference type="RefSeq" id="WP_098194847.1">
    <property type="nucleotide sequence ID" value="NZ_CP023777.1"/>
</dbReference>
<feature type="domain" description="HTH LytTR-type" evidence="3">
    <location>
        <begin position="131"/>
        <end position="203"/>
    </location>
</feature>
<dbReference type="Gene3D" id="2.40.50.1020">
    <property type="entry name" value="LytTr DNA-binding domain"/>
    <property type="match status" value="1"/>
</dbReference>
<dbReference type="PANTHER" id="PTHR37299">
    <property type="entry name" value="TRANSCRIPTIONAL REGULATOR-RELATED"/>
    <property type="match status" value="1"/>
</dbReference>
<evidence type="ECO:0000256" key="1">
    <source>
        <dbReference type="PROSITE-ProRule" id="PRU00169"/>
    </source>
</evidence>
<dbReference type="InterPro" id="IPR001789">
    <property type="entry name" value="Sig_transdc_resp-reg_receiver"/>
</dbReference>
<dbReference type="SUPFAM" id="SSF52172">
    <property type="entry name" value="CheY-like"/>
    <property type="match status" value="1"/>
</dbReference>
<sequence>MIRAIAIDDELPSLQIIEAFCKALGEPALLATFQSTAKATLFLDENAVQLIFLDINMPSLLGTEFYKSLEPGKYMVVFTTAYSEYAVEGFDLDAVDYLLKPFTFERFEQAVNKVKQQFLLKRGQENEMEDLLVRLDYSLQKIPLKEIRFIESWDDYIRIYTAADKPIICRWTMKAVLEKLPPSKFCRVHRSYIVNLDKIDHVRNKTIFLPGKEVPLGGNYEGSFYQLFKN</sequence>
<reference evidence="4 5" key="1">
    <citation type="submission" date="2017-10" db="EMBL/GenBank/DDBJ databases">
        <title>Paenichitinophaga pekingensis gen. nov., sp. nov., isolated from activated sludge.</title>
        <authorList>
            <person name="Jin D."/>
            <person name="Kong X."/>
            <person name="Deng Y."/>
            <person name="Bai Z."/>
        </authorList>
    </citation>
    <scope>NUCLEOTIDE SEQUENCE [LARGE SCALE GENOMIC DNA]</scope>
    <source>
        <strain evidence="4 5">13</strain>
    </source>
</reference>
<dbReference type="SMART" id="SM00850">
    <property type="entry name" value="LytTR"/>
    <property type="match status" value="1"/>
</dbReference>
<name>A0A291QX93_9BACT</name>
<dbReference type="InterPro" id="IPR007492">
    <property type="entry name" value="LytTR_DNA-bd_dom"/>
</dbReference>
<feature type="domain" description="Response regulatory" evidence="2">
    <location>
        <begin position="3"/>
        <end position="115"/>
    </location>
</feature>
<evidence type="ECO:0000259" key="2">
    <source>
        <dbReference type="PROSITE" id="PS50110"/>
    </source>
</evidence>
<keyword evidence="4" id="KW-0238">DNA-binding</keyword>
<dbReference type="Pfam" id="PF04397">
    <property type="entry name" value="LytTR"/>
    <property type="match status" value="1"/>
</dbReference>
<dbReference type="AlphaFoldDB" id="A0A291QX93"/>
<keyword evidence="1" id="KW-0597">Phosphoprotein</keyword>
<dbReference type="GO" id="GO:0000156">
    <property type="term" value="F:phosphorelay response regulator activity"/>
    <property type="evidence" value="ECO:0007669"/>
    <property type="project" value="InterPro"/>
</dbReference>
<dbReference type="SMART" id="SM00448">
    <property type="entry name" value="REC"/>
    <property type="match status" value="1"/>
</dbReference>
<evidence type="ECO:0000313" key="4">
    <source>
        <dbReference type="EMBL" id="ATL48474.1"/>
    </source>
</evidence>
<evidence type="ECO:0000259" key="3">
    <source>
        <dbReference type="PROSITE" id="PS50930"/>
    </source>
</evidence>
<dbReference type="InterPro" id="IPR046947">
    <property type="entry name" value="LytR-like"/>
</dbReference>